<keyword evidence="3 6" id="KW-0812">Transmembrane</keyword>
<gene>
    <name evidence="9" type="ordered locus">KSE_68700</name>
</gene>
<evidence type="ECO:0000313" key="9">
    <source>
        <dbReference type="EMBL" id="BAJ32628.1"/>
    </source>
</evidence>
<evidence type="ECO:0000256" key="6">
    <source>
        <dbReference type="SAM" id="Phobius"/>
    </source>
</evidence>
<keyword evidence="2" id="KW-1003">Cell membrane</keyword>
<name>E4N394_KITSK</name>
<evidence type="ECO:0000256" key="5">
    <source>
        <dbReference type="ARBA" id="ARBA00023136"/>
    </source>
</evidence>
<dbReference type="GO" id="GO:0005886">
    <property type="term" value="C:plasma membrane"/>
    <property type="evidence" value="ECO:0007669"/>
    <property type="project" value="UniProtKB-SubCell"/>
</dbReference>
<evidence type="ECO:0008006" key="11">
    <source>
        <dbReference type="Google" id="ProtNLM"/>
    </source>
</evidence>
<dbReference type="HOGENOM" id="CLU_126480_0_0_11"/>
<dbReference type="Pfam" id="PF09851">
    <property type="entry name" value="SHOCT"/>
    <property type="match status" value="1"/>
</dbReference>
<comment type="subcellular location">
    <subcellularLocation>
        <location evidence="1">Cell membrane</location>
        <topology evidence="1">Multi-pass membrane protein</topology>
    </subcellularLocation>
</comment>
<dbReference type="KEGG" id="ksk:KSE_68700"/>
<feature type="domain" description="Cardiolipin synthase N-terminal" evidence="8">
    <location>
        <begin position="26"/>
        <end position="72"/>
    </location>
</feature>
<evidence type="ECO:0000256" key="3">
    <source>
        <dbReference type="ARBA" id="ARBA00022692"/>
    </source>
</evidence>
<protein>
    <recommendedName>
        <fullName evidence="11">SHOCT domain-containing protein</fullName>
    </recommendedName>
</protein>
<organism evidence="9 10">
    <name type="scientific">Kitasatospora setae (strain ATCC 33774 / DSM 43861 / JCM 3304 / KCC A-0304 / NBRC 14216 / KM-6054)</name>
    <name type="common">Streptomyces setae</name>
    <dbReference type="NCBI Taxonomy" id="452652"/>
    <lineage>
        <taxon>Bacteria</taxon>
        <taxon>Bacillati</taxon>
        <taxon>Actinomycetota</taxon>
        <taxon>Actinomycetes</taxon>
        <taxon>Kitasatosporales</taxon>
        <taxon>Streptomycetaceae</taxon>
        <taxon>Kitasatospora</taxon>
    </lineage>
</organism>
<keyword evidence="10" id="KW-1185">Reference proteome</keyword>
<evidence type="ECO:0000256" key="1">
    <source>
        <dbReference type="ARBA" id="ARBA00004651"/>
    </source>
</evidence>
<evidence type="ECO:0000259" key="7">
    <source>
        <dbReference type="Pfam" id="PF09851"/>
    </source>
</evidence>
<evidence type="ECO:0000259" key="8">
    <source>
        <dbReference type="Pfam" id="PF13396"/>
    </source>
</evidence>
<feature type="domain" description="SHOCT" evidence="7">
    <location>
        <begin position="113"/>
        <end position="139"/>
    </location>
</feature>
<proteinExistence type="predicted"/>
<sequence length="140" mass="15923">MEGSQSMDDYPALNLFWTMLWLFLWILWFFLMFKVLTDIFRSHDMGGWGKAGWTIFVIVLPYIGVLVYLIARGKEMGQRDRAIAAKAEGDFQDYIRKAAGTEGQNAGPRHVDDLARLADLKSSGAISEEEFEKAKQKLLA</sequence>
<accession>E4N394</accession>
<evidence type="ECO:0000256" key="4">
    <source>
        <dbReference type="ARBA" id="ARBA00022989"/>
    </source>
</evidence>
<dbReference type="EMBL" id="AP010968">
    <property type="protein sequence ID" value="BAJ32628.1"/>
    <property type="molecule type" value="Genomic_DNA"/>
</dbReference>
<evidence type="ECO:0000256" key="2">
    <source>
        <dbReference type="ARBA" id="ARBA00022475"/>
    </source>
</evidence>
<dbReference type="AlphaFoldDB" id="E4N394"/>
<dbReference type="eggNOG" id="ENOG5032Z2S">
    <property type="taxonomic scope" value="Bacteria"/>
</dbReference>
<keyword evidence="5 6" id="KW-0472">Membrane</keyword>
<dbReference type="InterPro" id="IPR027379">
    <property type="entry name" value="CLS_N"/>
</dbReference>
<dbReference type="Pfam" id="PF13396">
    <property type="entry name" value="PLDc_N"/>
    <property type="match status" value="1"/>
</dbReference>
<feature type="transmembrane region" description="Helical" evidence="6">
    <location>
        <begin position="51"/>
        <end position="71"/>
    </location>
</feature>
<feature type="transmembrane region" description="Helical" evidence="6">
    <location>
        <begin position="12"/>
        <end position="31"/>
    </location>
</feature>
<dbReference type="PATRIC" id="fig|452652.3.peg.6896"/>
<dbReference type="STRING" id="452652.KSE_68700"/>
<dbReference type="Proteomes" id="UP000007076">
    <property type="component" value="Chromosome"/>
</dbReference>
<dbReference type="InterPro" id="IPR018649">
    <property type="entry name" value="SHOCT"/>
</dbReference>
<keyword evidence="4 6" id="KW-1133">Transmembrane helix</keyword>
<reference evidence="9 10" key="1">
    <citation type="journal article" date="2010" name="DNA Res.">
        <title>Genome sequence of Kitasatospora setae NBRC 14216T: an evolutionary snapshot of the family Streptomycetaceae.</title>
        <authorList>
            <person name="Ichikawa N."/>
            <person name="Oguchi A."/>
            <person name="Ikeda H."/>
            <person name="Ishikawa J."/>
            <person name="Kitani S."/>
            <person name="Watanabe Y."/>
            <person name="Nakamura S."/>
            <person name="Katano Y."/>
            <person name="Kishi E."/>
            <person name="Sasagawa M."/>
            <person name="Ankai A."/>
            <person name="Fukui S."/>
            <person name="Hashimoto Y."/>
            <person name="Kamata S."/>
            <person name="Otoguro M."/>
            <person name="Tanikawa S."/>
            <person name="Nihira T."/>
            <person name="Horinouchi S."/>
            <person name="Ohnishi Y."/>
            <person name="Hayakawa M."/>
            <person name="Kuzuyama T."/>
            <person name="Arisawa A."/>
            <person name="Nomoto F."/>
            <person name="Miura H."/>
            <person name="Takahashi Y."/>
            <person name="Fujita N."/>
        </authorList>
    </citation>
    <scope>NUCLEOTIDE SEQUENCE [LARGE SCALE GENOMIC DNA]</scope>
    <source>
        <strain evidence="10">ATCC 33774 / DSM 43861 / JCM 3304 / KCC A-0304 / NBRC 14216 / KM-6054</strain>
    </source>
</reference>
<evidence type="ECO:0000313" key="10">
    <source>
        <dbReference type="Proteomes" id="UP000007076"/>
    </source>
</evidence>